<dbReference type="InterPro" id="IPR018852">
    <property type="entry name" value="DUF2456"/>
</dbReference>
<dbReference type="OrthoDB" id="15595at2759"/>
<dbReference type="RefSeq" id="XP_046119454.1">
    <property type="nucleotide sequence ID" value="XM_046263227.1"/>
</dbReference>
<evidence type="ECO:0000313" key="2">
    <source>
        <dbReference type="EMBL" id="KAG9255530.1"/>
    </source>
</evidence>
<comment type="caution">
    <text evidence="2">The sequence shown here is derived from an EMBL/GenBank/DDBJ whole genome shotgun (WGS) entry which is preliminary data.</text>
</comment>
<evidence type="ECO:0000256" key="1">
    <source>
        <dbReference type="SAM" id="Phobius"/>
    </source>
</evidence>
<dbReference type="PANTHER" id="PTHR28297:SF1">
    <property type="entry name" value="FUNGAL PROTEIN"/>
    <property type="match status" value="1"/>
</dbReference>
<dbReference type="AlphaFoldDB" id="A0A9P7ZPW1"/>
<dbReference type="Pfam" id="PF10445">
    <property type="entry name" value="DUF2456"/>
    <property type="match status" value="1"/>
</dbReference>
<reference evidence="2" key="1">
    <citation type="journal article" date="2021" name="IMA Fungus">
        <title>Genomic characterization of three marine fungi, including Emericellopsis atlantica sp. nov. with signatures of a generalist lifestyle and marine biomass degradation.</title>
        <authorList>
            <person name="Hagestad O.C."/>
            <person name="Hou L."/>
            <person name="Andersen J.H."/>
            <person name="Hansen E.H."/>
            <person name="Altermark B."/>
            <person name="Li C."/>
            <person name="Kuhnert E."/>
            <person name="Cox R.J."/>
            <person name="Crous P.W."/>
            <person name="Spatafora J.W."/>
            <person name="Lail K."/>
            <person name="Amirebrahimi M."/>
            <person name="Lipzen A."/>
            <person name="Pangilinan J."/>
            <person name="Andreopoulos W."/>
            <person name="Hayes R.D."/>
            <person name="Ng V."/>
            <person name="Grigoriev I.V."/>
            <person name="Jackson S.A."/>
            <person name="Sutton T.D.S."/>
            <person name="Dobson A.D.W."/>
            <person name="Rama T."/>
        </authorList>
    </citation>
    <scope>NUCLEOTIDE SEQUENCE</scope>
    <source>
        <strain evidence="2">TS7</strain>
    </source>
</reference>
<sequence length="235" mass="26206">MFCKRPATRIAANTLQEAEMQMNRGTKHHLPPPSRLTGHQAFYIFAMAGVGGGCLSAGFNFAIAYAMYNTTKQPIQLFRLPNTLAGDAALSIIIQCILTWFVEWLLVANDLRRHSVQPIAFLEQPTSSSLRWLLFLERNPSTKLHNALQQALRGFLLCVPAFLVLWPVSVGILTMVGEKQGGDWVFERLWTPQVFKAILSGVLGLVTTPVMAMFWMVRAGWDGEKEADIVAKVEC</sequence>
<dbReference type="PANTHER" id="PTHR28297">
    <property type="entry name" value="FUNGAL PROTEIN"/>
    <property type="match status" value="1"/>
</dbReference>
<gene>
    <name evidence="2" type="ORF">F5Z01DRAFT_651402</name>
</gene>
<protein>
    <submittedName>
        <fullName evidence="2">Uncharacterized protein</fullName>
    </submittedName>
</protein>
<keyword evidence="3" id="KW-1185">Reference proteome</keyword>
<accession>A0A9P7ZPW1</accession>
<dbReference type="GeneID" id="70294130"/>
<dbReference type="Proteomes" id="UP000887229">
    <property type="component" value="Unassembled WGS sequence"/>
</dbReference>
<dbReference type="EMBL" id="MU251250">
    <property type="protein sequence ID" value="KAG9255530.1"/>
    <property type="molecule type" value="Genomic_DNA"/>
</dbReference>
<name>A0A9P7ZPW1_9HYPO</name>
<keyword evidence="1" id="KW-1133">Transmembrane helix</keyword>
<proteinExistence type="predicted"/>
<organism evidence="2 3">
    <name type="scientific">Emericellopsis atlantica</name>
    <dbReference type="NCBI Taxonomy" id="2614577"/>
    <lineage>
        <taxon>Eukaryota</taxon>
        <taxon>Fungi</taxon>
        <taxon>Dikarya</taxon>
        <taxon>Ascomycota</taxon>
        <taxon>Pezizomycotina</taxon>
        <taxon>Sordariomycetes</taxon>
        <taxon>Hypocreomycetidae</taxon>
        <taxon>Hypocreales</taxon>
        <taxon>Bionectriaceae</taxon>
        <taxon>Emericellopsis</taxon>
    </lineage>
</organism>
<keyword evidence="1" id="KW-0472">Membrane</keyword>
<feature type="transmembrane region" description="Helical" evidence="1">
    <location>
        <begin position="154"/>
        <end position="177"/>
    </location>
</feature>
<feature type="transmembrane region" description="Helical" evidence="1">
    <location>
        <begin position="197"/>
        <end position="217"/>
    </location>
</feature>
<feature type="transmembrane region" description="Helical" evidence="1">
    <location>
        <begin position="88"/>
        <end position="107"/>
    </location>
</feature>
<feature type="transmembrane region" description="Helical" evidence="1">
    <location>
        <begin position="42"/>
        <end position="68"/>
    </location>
</feature>
<keyword evidence="1" id="KW-0812">Transmembrane</keyword>
<evidence type="ECO:0000313" key="3">
    <source>
        <dbReference type="Proteomes" id="UP000887229"/>
    </source>
</evidence>